<dbReference type="GO" id="GO:0003861">
    <property type="term" value="F:3-isopropylmalate dehydratase activity"/>
    <property type="evidence" value="ECO:0007669"/>
    <property type="project" value="UniProtKB-UniRule"/>
</dbReference>
<dbReference type="GO" id="GO:0046872">
    <property type="term" value="F:metal ion binding"/>
    <property type="evidence" value="ECO:0007669"/>
    <property type="project" value="UniProtKB-KW"/>
</dbReference>
<evidence type="ECO:0000256" key="8">
    <source>
        <dbReference type="HAMAP-Rule" id="MF_01027"/>
    </source>
</evidence>
<dbReference type="GO" id="GO:0051539">
    <property type="term" value="F:4 iron, 4 sulfur cluster binding"/>
    <property type="evidence" value="ECO:0007669"/>
    <property type="project" value="UniProtKB-KW"/>
</dbReference>
<dbReference type="InterPro" id="IPR036008">
    <property type="entry name" value="Aconitase_4Fe-4S_dom"/>
</dbReference>
<dbReference type="InterPro" id="IPR006251">
    <property type="entry name" value="Homoacnase/IPMdehydase_lsu"/>
</dbReference>
<keyword evidence="8" id="KW-0028">Amino-acid biosynthesis</keyword>
<dbReference type="InterPro" id="IPR001030">
    <property type="entry name" value="Acoase/IPM_deHydtase_lsu_aba"/>
</dbReference>
<comment type="pathway">
    <text evidence="8">Amino-acid biosynthesis; L-leucine biosynthesis; L-leucine from 3-methyl-2-oxobutanoate: step 2/4.</text>
</comment>
<protein>
    <recommendedName>
        <fullName evidence="8">3-isopropylmalate dehydratase large subunit</fullName>
        <ecNumber evidence="8">4.2.1.33</ecNumber>
    </recommendedName>
    <alternativeName>
        <fullName evidence="8">Alpha-IPM isomerase</fullName>
        <shortName evidence="8">IPMI</shortName>
    </alternativeName>
    <alternativeName>
        <fullName evidence="8">Isopropylmalate isomerase</fullName>
    </alternativeName>
</protein>
<evidence type="ECO:0000313" key="10">
    <source>
        <dbReference type="EMBL" id="HDS10268.1"/>
    </source>
</evidence>
<comment type="catalytic activity">
    <reaction evidence="8">
        <text>(2R,3S)-3-isopropylmalate = (2S)-2-isopropylmalate</text>
        <dbReference type="Rhea" id="RHEA:32287"/>
        <dbReference type="ChEBI" id="CHEBI:1178"/>
        <dbReference type="ChEBI" id="CHEBI:35121"/>
        <dbReference type="EC" id="4.2.1.33"/>
    </reaction>
</comment>
<evidence type="ECO:0000259" key="9">
    <source>
        <dbReference type="Pfam" id="PF00330"/>
    </source>
</evidence>
<keyword evidence="2 8" id="KW-0004">4Fe-4S</keyword>
<comment type="similarity">
    <text evidence="8">Belongs to the aconitase/IPM isomerase family. LeuC type 2 subfamily.</text>
</comment>
<dbReference type="InterPro" id="IPR015931">
    <property type="entry name" value="Acnase/IPM_dHydase_lsu_aba_1/3"/>
</dbReference>
<dbReference type="InterPro" id="IPR018136">
    <property type="entry name" value="Aconitase_4Fe-4S_BS"/>
</dbReference>
<dbReference type="Pfam" id="PF00330">
    <property type="entry name" value="Aconitase"/>
    <property type="match status" value="1"/>
</dbReference>
<feature type="binding site" evidence="8">
    <location>
        <position position="292"/>
    </location>
    <ligand>
        <name>[4Fe-4S] cluster</name>
        <dbReference type="ChEBI" id="CHEBI:49883"/>
    </ligand>
</feature>
<sequence>MTEQILSLNVGRKVQPGDIVTAKVDLVYAHDGTAPLVISVIKDEIGLERFEPKTSVAFFIDHVAPASTVNSAEVHRKMRLLAKNNGINLYDVGRGICHQVAPEEGLVRPGYVVFGADSHTTTLGAFSSFATGVGSTDAVVAMLLGKNWLKVPEPVKIKFEGSMQKGVMGKDIALYLVGLFRAGSMTGKSLEFDNVDSISIDSRMTITNMAAEVDADAAIMPTDKKLLNYYRFELGMEVEHITPGPRAEYADTVIVELNNLEPLVSAPPNVDNVHAVTEYEGVEVDQVFIGSCTNGRLEDLEIAARILNGRKVKTRCIVIPASIRVYQKALSMGIIDVLIKAGCVVGPPTCGPCVGAHLGLLASGETALSTSNRNFPGRMGHKDSKVFLASPATAAATAINGKIADPRVYL</sequence>
<name>A0A7C1I525_9CREN</name>
<keyword evidence="3 8" id="KW-0479">Metal-binding</keyword>
<organism evidence="10">
    <name type="scientific">Fervidicoccus fontis</name>
    <dbReference type="NCBI Taxonomy" id="683846"/>
    <lineage>
        <taxon>Archaea</taxon>
        <taxon>Thermoproteota</taxon>
        <taxon>Thermoprotei</taxon>
        <taxon>Fervidicoccales</taxon>
        <taxon>Fervidicoccaceae</taxon>
        <taxon>Fervidicoccus</taxon>
    </lineage>
</organism>
<comment type="subunit">
    <text evidence="8">Heterodimer of LeuC and LeuD.</text>
</comment>
<feature type="binding site" evidence="8">
    <location>
        <position position="353"/>
    </location>
    <ligand>
        <name>[4Fe-4S] cluster</name>
        <dbReference type="ChEBI" id="CHEBI:49883"/>
    </ligand>
</feature>
<dbReference type="NCBIfam" id="TIGR02086">
    <property type="entry name" value="IPMI_arch"/>
    <property type="match status" value="1"/>
</dbReference>
<dbReference type="PROSITE" id="PS00450">
    <property type="entry name" value="ACONITASE_1"/>
    <property type="match status" value="1"/>
</dbReference>
<dbReference type="PRINTS" id="PR00415">
    <property type="entry name" value="ACONITASE"/>
</dbReference>
<dbReference type="NCBIfam" id="NF001614">
    <property type="entry name" value="PRK00402.1"/>
    <property type="match status" value="1"/>
</dbReference>
<dbReference type="PROSITE" id="PS01244">
    <property type="entry name" value="ACONITASE_2"/>
    <property type="match status" value="1"/>
</dbReference>
<evidence type="ECO:0000256" key="2">
    <source>
        <dbReference type="ARBA" id="ARBA00022485"/>
    </source>
</evidence>
<keyword evidence="1 8" id="KW-0432">Leucine biosynthesis</keyword>
<dbReference type="PANTHER" id="PTHR43822:SF2">
    <property type="entry name" value="HOMOACONITASE, MITOCHONDRIAL"/>
    <property type="match status" value="1"/>
</dbReference>
<keyword evidence="7 8" id="KW-0100">Branched-chain amino acid biosynthesis</keyword>
<proteinExistence type="inferred from homology"/>
<dbReference type="EMBL" id="DSDY01000049">
    <property type="protein sequence ID" value="HDS10268.1"/>
    <property type="molecule type" value="Genomic_DNA"/>
</dbReference>
<keyword evidence="6 8" id="KW-0456">Lyase</keyword>
<evidence type="ECO:0000256" key="1">
    <source>
        <dbReference type="ARBA" id="ARBA00022430"/>
    </source>
</evidence>
<keyword evidence="4 8" id="KW-0408">Iron</keyword>
<dbReference type="Gene3D" id="3.30.499.10">
    <property type="entry name" value="Aconitase, domain 3"/>
    <property type="match status" value="2"/>
</dbReference>
<comment type="cofactor">
    <cofactor evidence="8">
        <name>[4Fe-4S] cluster</name>
        <dbReference type="ChEBI" id="CHEBI:49883"/>
    </cofactor>
    <text evidence="8">Binds 1 [4Fe-4S] cluster per subunit.</text>
</comment>
<comment type="caution">
    <text evidence="10">The sequence shown here is derived from an EMBL/GenBank/DDBJ whole genome shotgun (WGS) entry which is preliminary data.</text>
</comment>
<evidence type="ECO:0000256" key="3">
    <source>
        <dbReference type="ARBA" id="ARBA00022723"/>
    </source>
</evidence>
<keyword evidence="5 8" id="KW-0411">Iron-sulfur</keyword>
<evidence type="ECO:0000256" key="7">
    <source>
        <dbReference type="ARBA" id="ARBA00023304"/>
    </source>
</evidence>
<accession>A0A7C1I525</accession>
<feature type="domain" description="Aconitase/3-isopropylmalate dehydratase large subunit alpha/beta/alpha" evidence="9">
    <location>
        <begin position="21"/>
        <end position="278"/>
    </location>
</feature>
<feature type="binding site" evidence="8">
    <location>
        <position position="350"/>
    </location>
    <ligand>
        <name>[4Fe-4S] cluster</name>
        <dbReference type="ChEBI" id="CHEBI:49883"/>
    </ligand>
</feature>
<dbReference type="HAMAP" id="MF_01027">
    <property type="entry name" value="LeuC_type2"/>
    <property type="match status" value="1"/>
</dbReference>
<dbReference type="UniPathway" id="UPA00048">
    <property type="reaction ID" value="UER00071"/>
</dbReference>
<gene>
    <name evidence="8" type="primary">leuC</name>
    <name evidence="10" type="ORF">ENO04_01400</name>
</gene>
<dbReference type="EC" id="4.2.1.33" evidence="8"/>
<evidence type="ECO:0000256" key="4">
    <source>
        <dbReference type="ARBA" id="ARBA00023004"/>
    </source>
</evidence>
<comment type="function">
    <text evidence="8">Catalyzes the isomerization between 2-isopropylmalate and 3-isopropylmalate, via the formation of 2-isopropylmaleate.</text>
</comment>
<dbReference type="InterPro" id="IPR011826">
    <property type="entry name" value="HAcnase/IPMdehydase_lsu_prok"/>
</dbReference>
<dbReference type="AlphaFoldDB" id="A0A7C1I525"/>
<dbReference type="GO" id="GO:0009098">
    <property type="term" value="P:L-leucine biosynthetic process"/>
    <property type="evidence" value="ECO:0007669"/>
    <property type="project" value="UniProtKB-UniRule"/>
</dbReference>
<dbReference type="SUPFAM" id="SSF53732">
    <property type="entry name" value="Aconitase iron-sulfur domain"/>
    <property type="match status" value="1"/>
</dbReference>
<dbReference type="PANTHER" id="PTHR43822">
    <property type="entry name" value="HOMOACONITASE, MITOCHONDRIAL-RELATED"/>
    <property type="match status" value="1"/>
</dbReference>
<reference evidence="10" key="1">
    <citation type="journal article" date="2020" name="mSystems">
        <title>Genome- and Community-Level Interaction Insights into Carbon Utilization and Element Cycling Functions of Hydrothermarchaeota in Hydrothermal Sediment.</title>
        <authorList>
            <person name="Zhou Z."/>
            <person name="Liu Y."/>
            <person name="Xu W."/>
            <person name="Pan J."/>
            <person name="Luo Z.H."/>
            <person name="Li M."/>
        </authorList>
    </citation>
    <scope>NUCLEOTIDE SEQUENCE [LARGE SCALE GENOMIC DNA]</scope>
    <source>
        <strain evidence="10">SpSt-123</strain>
    </source>
</reference>
<dbReference type="InterPro" id="IPR050067">
    <property type="entry name" value="IPM_dehydratase_rel_enz"/>
</dbReference>
<dbReference type="NCBIfam" id="TIGR01343">
    <property type="entry name" value="hacA_fam"/>
    <property type="match status" value="1"/>
</dbReference>
<evidence type="ECO:0000256" key="6">
    <source>
        <dbReference type="ARBA" id="ARBA00023239"/>
    </source>
</evidence>
<evidence type="ECO:0000256" key="5">
    <source>
        <dbReference type="ARBA" id="ARBA00023014"/>
    </source>
</evidence>